<comment type="caution">
    <text evidence="6">The sequence shown here is derived from an EMBL/GenBank/DDBJ whole genome shotgun (WGS) entry which is preliminary data.</text>
</comment>
<dbReference type="PROSITE" id="PS51089">
    <property type="entry name" value="HP"/>
    <property type="match status" value="1"/>
</dbReference>
<evidence type="ECO:0000256" key="3">
    <source>
        <dbReference type="ARBA" id="ARBA00022553"/>
    </source>
</evidence>
<evidence type="ECO:0000256" key="1">
    <source>
        <dbReference type="ARBA" id="ARBA00004496"/>
    </source>
</evidence>
<accession>A0A9Q0DIM5</accession>
<dbReference type="Pfam" id="PF02209">
    <property type="entry name" value="VHP"/>
    <property type="match status" value="1"/>
</dbReference>
<feature type="domain" description="HP" evidence="5">
    <location>
        <begin position="253"/>
        <end position="290"/>
    </location>
</feature>
<dbReference type="EMBL" id="JANIIK010000115">
    <property type="protein sequence ID" value="KAJ3589109.1"/>
    <property type="molecule type" value="Genomic_DNA"/>
</dbReference>
<organism evidence="6 7">
    <name type="scientific">Muraenolepis orangiensis</name>
    <name type="common">Patagonian moray cod</name>
    <dbReference type="NCBI Taxonomy" id="630683"/>
    <lineage>
        <taxon>Eukaryota</taxon>
        <taxon>Metazoa</taxon>
        <taxon>Chordata</taxon>
        <taxon>Craniata</taxon>
        <taxon>Vertebrata</taxon>
        <taxon>Euteleostomi</taxon>
        <taxon>Actinopterygii</taxon>
        <taxon>Neopterygii</taxon>
        <taxon>Teleostei</taxon>
        <taxon>Neoteleostei</taxon>
        <taxon>Acanthomorphata</taxon>
        <taxon>Zeiogadaria</taxon>
        <taxon>Gadariae</taxon>
        <taxon>Gadiformes</taxon>
        <taxon>Muraenolepidoidei</taxon>
        <taxon>Muraenolepididae</taxon>
        <taxon>Muraenolepis</taxon>
    </lineage>
</organism>
<dbReference type="PANTHER" id="PTHR24213:SF0">
    <property type="entry name" value="ACTIN-BINDING LIM PROTEIN 3"/>
    <property type="match status" value="1"/>
</dbReference>
<gene>
    <name evidence="6" type="ORF">NHX12_009957</name>
</gene>
<dbReference type="InterPro" id="IPR032402">
    <property type="entry name" value="AbLIM_anchor"/>
</dbReference>
<keyword evidence="3" id="KW-0597">Phosphoprotein</keyword>
<dbReference type="PANTHER" id="PTHR24213">
    <property type="entry name" value="ACTIN-BINDING LIM PROTEIN"/>
    <property type="match status" value="1"/>
</dbReference>
<dbReference type="GO" id="GO:0001725">
    <property type="term" value="C:stress fiber"/>
    <property type="evidence" value="ECO:0007669"/>
    <property type="project" value="TreeGrafter"/>
</dbReference>
<dbReference type="GO" id="GO:0007010">
    <property type="term" value="P:cytoskeleton organization"/>
    <property type="evidence" value="ECO:0007669"/>
    <property type="project" value="InterPro"/>
</dbReference>
<proteinExistence type="predicted"/>
<name>A0A9Q0DIM5_9TELE</name>
<keyword evidence="7" id="KW-1185">Reference proteome</keyword>
<dbReference type="InterPro" id="IPR036886">
    <property type="entry name" value="Villin_headpiece_dom_sf"/>
</dbReference>
<sequence>MEKKLRTKADSGVLKYKRLASFPGLKAAHDIQRPDVIPYHAHLSDHALTQPYNAGQPLPIAAICIALVFSSGSSHANRAVWMHGHASPIAVSYPCCQGYANQSRSSGNLNTDARSIISGSNCNDGYHPDSNYYPHTGSPKVSRVRRFSSGGDDDGSNLNLNKGIGRMILKEEMKARSGCYDNDQWGSGRCSRNNSKEALHNMTDRTLNGYTNNRCASLPGYGRNGINRPGSAGGDSYQYDSHNSVNWQIKEYKRHLSPEDFHRVFGMSTASFDHLAQWKKKELKKQVRLF</sequence>
<keyword evidence="2" id="KW-0963">Cytoplasm</keyword>
<evidence type="ECO:0000259" key="5">
    <source>
        <dbReference type="PROSITE" id="PS51089"/>
    </source>
</evidence>
<reference evidence="6" key="1">
    <citation type="submission" date="2022-07" db="EMBL/GenBank/DDBJ databases">
        <title>Chromosome-level genome of Muraenolepis orangiensis.</title>
        <authorList>
            <person name="Kim J."/>
        </authorList>
    </citation>
    <scope>NUCLEOTIDE SEQUENCE</scope>
    <source>
        <strain evidence="6">KU_S4_2022</strain>
        <tissue evidence="6">Muscle</tissue>
    </source>
</reference>
<dbReference type="AlphaFoldDB" id="A0A9Q0DIM5"/>
<dbReference type="InterPro" id="IPR003128">
    <property type="entry name" value="Villin_headpiece"/>
</dbReference>
<evidence type="ECO:0000256" key="2">
    <source>
        <dbReference type="ARBA" id="ARBA00022490"/>
    </source>
</evidence>
<dbReference type="Pfam" id="PF16182">
    <property type="entry name" value="AbLIM_anchor"/>
    <property type="match status" value="2"/>
</dbReference>
<evidence type="ECO:0000313" key="7">
    <source>
        <dbReference type="Proteomes" id="UP001148018"/>
    </source>
</evidence>
<dbReference type="GO" id="GO:0005737">
    <property type="term" value="C:cytoplasm"/>
    <property type="evidence" value="ECO:0007669"/>
    <property type="project" value="UniProtKB-SubCell"/>
</dbReference>
<evidence type="ECO:0000256" key="4">
    <source>
        <dbReference type="ARBA" id="ARBA00022737"/>
    </source>
</evidence>
<dbReference type="GO" id="GO:0051015">
    <property type="term" value="F:actin filament binding"/>
    <property type="evidence" value="ECO:0007669"/>
    <property type="project" value="TreeGrafter"/>
</dbReference>
<dbReference type="GO" id="GO:0060271">
    <property type="term" value="P:cilium assembly"/>
    <property type="evidence" value="ECO:0007669"/>
    <property type="project" value="TreeGrafter"/>
</dbReference>
<dbReference type="SMART" id="SM00153">
    <property type="entry name" value="VHP"/>
    <property type="match status" value="1"/>
</dbReference>
<dbReference type="OrthoDB" id="1746725at2759"/>
<comment type="subcellular location">
    <subcellularLocation>
        <location evidence="1">Cytoplasm</location>
    </subcellularLocation>
</comment>
<dbReference type="SUPFAM" id="SSF47050">
    <property type="entry name" value="VHP, Villin headpiece domain"/>
    <property type="match status" value="1"/>
</dbReference>
<dbReference type="Gene3D" id="1.10.950.10">
    <property type="entry name" value="Villin headpiece domain"/>
    <property type="match status" value="1"/>
</dbReference>
<protein>
    <recommendedName>
        <fullName evidence="5">HP domain-containing protein</fullName>
    </recommendedName>
</protein>
<keyword evidence="4" id="KW-0677">Repeat</keyword>
<dbReference type="Proteomes" id="UP001148018">
    <property type="component" value="Unassembled WGS sequence"/>
</dbReference>
<evidence type="ECO:0000313" key="6">
    <source>
        <dbReference type="EMBL" id="KAJ3589109.1"/>
    </source>
</evidence>
<dbReference type="InterPro" id="IPR051618">
    <property type="entry name" value="Actin-binding_LIM"/>
</dbReference>
<dbReference type="GO" id="GO:0030032">
    <property type="term" value="P:lamellipodium assembly"/>
    <property type="evidence" value="ECO:0007669"/>
    <property type="project" value="TreeGrafter"/>
</dbReference>